<sequence length="124" mass="13556">MSMGLRTGDIQLFPAQHLSPLVSHASFVGTKSDTQSTRQCSRGGHEAAARAAAPSHFAVPRITSMVWLIEATLDDSTNHQLAAALQVPLRPLLPVQPSLVFSEMLCSLRTNFKSYIDYLLGYNE</sequence>
<dbReference type="Proteomes" id="UP000324222">
    <property type="component" value="Unassembled WGS sequence"/>
</dbReference>
<reference evidence="1 2" key="1">
    <citation type="submission" date="2019-05" db="EMBL/GenBank/DDBJ databases">
        <title>Another draft genome of Portunus trituberculatus and its Hox gene families provides insights of decapod evolution.</title>
        <authorList>
            <person name="Jeong J.-H."/>
            <person name="Song I."/>
            <person name="Kim S."/>
            <person name="Choi T."/>
            <person name="Kim D."/>
            <person name="Ryu S."/>
            <person name="Kim W."/>
        </authorList>
    </citation>
    <scope>NUCLEOTIDE SEQUENCE [LARGE SCALE GENOMIC DNA]</scope>
    <source>
        <tissue evidence="1">Muscle</tissue>
    </source>
</reference>
<protein>
    <submittedName>
        <fullName evidence="1">Uncharacterized protein</fullName>
    </submittedName>
</protein>
<evidence type="ECO:0000313" key="2">
    <source>
        <dbReference type="Proteomes" id="UP000324222"/>
    </source>
</evidence>
<name>A0A5B7FL41_PORTR</name>
<comment type="caution">
    <text evidence="1">The sequence shown here is derived from an EMBL/GenBank/DDBJ whole genome shotgun (WGS) entry which is preliminary data.</text>
</comment>
<keyword evidence="2" id="KW-1185">Reference proteome</keyword>
<accession>A0A5B7FL41</accession>
<evidence type="ECO:0000313" key="1">
    <source>
        <dbReference type="EMBL" id="MPC45144.1"/>
    </source>
</evidence>
<dbReference type="AlphaFoldDB" id="A0A5B7FL41"/>
<dbReference type="EMBL" id="VSRR010006588">
    <property type="protein sequence ID" value="MPC45144.1"/>
    <property type="molecule type" value="Genomic_DNA"/>
</dbReference>
<gene>
    <name evidence="1" type="ORF">E2C01_038830</name>
</gene>
<proteinExistence type="predicted"/>
<organism evidence="1 2">
    <name type="scientific">Portunus trituberculatus</name>
    <name type="common">Swimming crab</name>
    <name type="synonym">Neptunus trituberculatus</name>
    <dbReference type="NCBI Taxonomy" id="210409"/>
    <lineage>
        <taxon>Eukaryota</taxon>
        <taxon>Metazoa</taxon>
        <taxon>Ecdysozoa</taxon>
        <taxon>Arthropoda</taxon>
        <taxon>Crustacea</taxon>
        <taxon>Multicrustacea</taxon>
        <taxon>Malacostraca</taxon>
        <taxon>Eumalacostraca</taxon>
        <taxon>Eucarida</taxon>
        <taxon>Decapoda</taxon>
        <taxon>Pleocyemata</taxon>
        <taxon>Brachyura</taxon>
        <taxon>Eubrachyura</taxon>
        <taxon>Portunoidea</taxon>
        <taxon>Portunidae</taxon>
        <taxon>Portuninae</taxon>
        <taxon>Portunus</taxon>
    </lineage>
</organism>